<protein>
    <submittedName>
        <fullName evidence="2">Uncharacterized protein</fullName>
    </submittedName>
</protein>
<dbReference type="EMBL" id="BMAT01009182">
    <property type="protein sequence ID" value="GFS00501.1"/>
    <property type="molecule type" value="Genomic_DNA"/>
</dbReference>
<keyword evidence="3" id="KW-1185">Reference proteome</keyword>
<proteinExistence type="predicted"/>
<organism evidence="2 3">
    <name type="scientific">Elysia marginata</name>
    <dbReference type="NCBI Taxonomy" id="1093978"/>
    <lineage>
        <taxon>Eukaryota</taxon>
        <taxon>Metazoa</taxon>
        <taxon>Spiralia</taxon>
        <taxon>Lophotrochozoa</taxon>
        <taxon>Mollusca</taxon>
        <taxon>Gastropoda</taxon>
        <taxon>Heterobranchia</taxon>
        <taxon>Euthyneura</taxon>
        <taxon>Panpulmonata</taxon>
        <taxon>Sacoglossa</taxon>
        <taxon>Placobranchoidea</taxon>
        <taxon>Plakobranchidae</taxon>
        <taxon>Elysia</taxon>
    </lineage>
</organism>
<feature type="non-terminal residue" evidence="2">
    <location>
        <position position="182"/>
    </location>
</feature>
<evidence type="ECO:0000256" key="1">
    <source>
        <dbReference type="SAM" id="MobiDB-lite"/>
    </source>
</evidence>
<dbReference type="Proteomes" id="UP000762676">
    <property type="component" value="Unassembled WGS sequence"/>
</dbReference>
<feature type="region of interest" description="Disordered" evidence="1">
    <location>
        <begin position="1"/>
        <end position="81"/>
    </location>
</feature>
<name>A0AAV4HVC5_9GAST</name>
<comment type="caution">
    <text evidence="2">The sequence shown here is derived from an EMBL/GenBank/DDBJ whole genome shotgun (WGS) entry which is preliminary data.</text>
</comment>
<gene>
    <name evidence="2" type="ORF">ElyMa_004556600</name>
</gene>
<feature type="region of interest" description="Disordered" evidence="1">
    <location>
        <begin position="139"/>
        <end position="182"/>
    </location>
</feature>
<feature type="compositionally biased region" description="Acidic residues" evidence="1">
    <location>
        <begin position="158"/>
        <end position="168"/>
    </location>
</feature>
<dbReference type="AlphaFoldDB" id="A0AAV4HVC5"/>
<sequence length="182" mass="19533">MVAESTVSVADVASARESHSDHTSCSDKIDQTAKTKDGGAKSRGRERDRTKRKRADREDREERAGSPGDKQKLLKNAVGDVQVETDDTGDVAAEDSIQLIVKITSAHDLVGLESIRAASSGDVRDNAVKSTCGLESQIVTSLDDPPSEILESASFWEQEPEQAPEDSDNSGRSHTPPKCIAT</sequence>
<evidence type="ECO:0000313" key="2">
    <source>
        <dbReference type="EMBL" id="GFS00501.1"/>
    </source>
</evidence>
<evidence type="ECO:0000313" key="3">
    <source>
        <dbReference type="Proteomes" id="UP000762676"/>
    </source>
</evidence>
<reference evidence="2 3" key="1">
    <citation type="journal article" date="2021" name="Elife">
        <title>Chloroplast acquisition without the gene transfer in kleptoplastic sea slugs, Plakobranchus ocellatus.</title>
        <authorList>
            <person name="Maeda T."/>
            <person name="Takahashi S."/>
            <person name="Yoshida T."/>
            <person name="Shimamura S."/>
            <person name="Takaki Y."/>
            <person name="Nagai Y."/>
            <person name="Toyoda A."/>
            <person name="Suzuki Y."/>
            <person name="Arimoto A."/>
            <person name="Ishii H."/>
            <person name="Satoh N."/>
            <person name="Nishiyama T."/>
            <person name="Hasebe M."/>
            <person name="Maruyama T."/>
            <person name="Minagawa J."/>
            <person name="Obokata J."/>
            <person name="Shigenobu S."/>
        </authorList>
    </citation>
    <scope>NUCLEOTIDE SEQUENCE [LARGE SCALE GENOMIC DNA]</scope>
</reference>
<feature type="compositionally biased region" description="Basic and acidic residues" evidence="1">
    <location>
        <begin position="14"/>
        <end position="72"/>
    </location>
</feature>
<accession>A0AAV4HVC5</accession>